<gene>
    <name evidence="2" type="ORF">H3Z82_08105</name>
</gene>
<dbReference type="RefSeq" id="WP_182204636.1">
    <property type="nucleotide sequence ID" value="NZ_JACGLT010000005.1"/>
</dbReference>
<name>A0A7W2R3C1_9FLAO</name>
<dbReference type="Pfam" id="PF03016">
    <property type="entry name" value="Exostosin_GT47"/>
    <property type="match status" value="1"/>
</dbReference>
<evidence type="ECO:0000313" key="2">
    <source>
        <dbReference type="EMBL" id="MBA6152682.1"/>
    </source>
</evidence>
<accession>A0A7W2R3C1</accession>
<dbReference type="EMBL" id="JACGLT010000005">
    <property type="protein sequence ID" value="MBA6152682.1"/>
    <property type="molecule type" value="Genomic_DNA"/>
</dbReference>
<dbReference type="InterPro" id="IPR040911">
    <property type="entry name" value="Exostosin_GT47"/>
</dbReference>
<proteinExistence type="predicted"/>
<keyword evidence="3" id="KW-1185">Reference proteome</keyword>
<organism evidence="2 3">
    <name type="scientific">Gelidibacter maritimus</name>
    <dbReference type="NCBI Taxonomy" id="2761487"/>
    <lineage>
        <taxon>Bacteria</taxon>
        <taxon>Pseudomonadati</taxon>
        <taxon>Bacteroidota</taxon>
        <taxon>Flavobacteriia</taxon>
        <taxon>Flavobacteriales</taxon>
        <taxon>Flavobacteriaceae</taxon>
        <taxon>Gelidibacter</taxon>
    </lineage>
</organism>
<reference evidence="2 3" key="1">
    <citation type="submission" date="2020-07" db="EMBL/GenBank/DDBJ databases">
        <title>Bacterium isolated from marine sediment.</title>
        <authorList>
            <person name="Shang D."/>
        </authorList>
    </citation>
    <scope>NUCLEOTIDE SEQUENCE [LARGE SCALE GENOMIC DNA]</scope>
    <source>
        <strain evidence="2 3">F6074</strain>
    </source>
</reference>
<protein>
    <recommendedName>
        <fullName evidence="1">Exostosin GT47 domain-containing protein</fullName>
    </recommendedName>
</protein>
<evidence type="ECO:0000259" key="1">
    <source>
        <dbReference type="Pfam" id="PF03016"/>
    </source>
</evidence>
<dbReference type="AlphaFoldDB" id="A0A7W2R3C1"/>
<evidence type="ECO:0000313" key="3">
    <source>
        <dbReference type="Proteomes" id="UP000541857"/>
    </source>
</evidence>
<dbReference type="Proteomes" id="UP000541857">
    <property type="component" value="Unassembled WGS sequence"/>
</dbReference>
<sequence>MKLYYPSNHYNASYRGQVFPLLKAFIKNNDFTDMQRVLLYGISERDFEMVDTMDTADIVVLPMSWNYYVRTKQMDLAYTLIQEAKKLDKKVWSINTGDFGVKIPYFRNLLVYRQSGYVSNKQLGHKGFPSIIEDYLHKHQIGDRYLDSVYGTLPIVGFCGQTNSSKLDAFKEMIKQVLRNLGSRIGLRNLEPQKISATSFLRANLLKKLESNKAIDSRFIKRKHYRAGVTKNKETHISTKEFYCNMLMSQYVLCVRGAGNFSVRFYETLMMGRIPLYVHTDGYLPLNDIIDWKNHVVWVDYKDRHRIADILLEFHSKLDQEKMQVLFENNRRLWKENLTLSGFFKMQKIKM</sequence>
<feature type="domain" description="Exostosin GT47" evidence="1">
    <location>
        <begin position="198"/>
        <end position="311"/>
    </location>
</feature>
<comment type="caution">
    <text evidence="2">The sequence shown here is derived from an EMBL/GenBank/DDBJ whole genome shotgun (WGS) entry which is preliminary data.</text>
</comment>